<dbReference type="GO" id="GO:0008483">
    <property type="term" value="F:transaminase activity"/>
    <property type="evidence" value="ECO:0007669"/>
    <property type="project" value="UniProtKB-KW"/>
</dbReference>
<reference evidence="5" key="1">
    <citation type="submission" date="2016-03" db="EMBL/GenBank/DDBJ databases">
        <title>Complete genome sequence of Solimmundus cernigliae, representing a novel lineage of polycyclic aromatic hydrocarbon degraders within the Gammaproteobacteria.</title>
        <authorList>
            <person name="Singleton D.R."/>
            <person name="Dickey A.N."/>
            <person name="Scholl E.H."/>
            <person name="Wright F.A."/>
            <person name="Aitken M.D."/>
        </authorList>
    </citation>
    <scope>NUCLEOTIDE SEQUENCE [LARGE SCALE GENOMIC DNA]</scope>
    <source>
        <strain evidence="5">TR3.2</strain>
    </source>
</reference>
<dbReference type="STRING" id="1810504.PG2T_00195"/>
<dbReference type="Gene3D" id="3.90.1150.10">
    <property type="entry name" value="Aspartate Aminotransferase, domain 1"/>
    <property type="match status" value="1"/>
</dbReference>
<organism evidence="4 5">
    <name type="scientific">Immundisolibacter cernigliae</name>
    <dbReference type="NCBI Taxonomy" id="1810504"/>
    <lineage>
        <taxon>Bacteria</taxon>
        <taxon>Pseudomonadati</taxon>
        <taxon>Pseudomonadota</taxon>
        <taxon>Gammaproteobacteria</taxon>
        <taxon>Immundisolibacterales</taxon>
        <taxon>Immundisolibacteraceae</taxon>
        <taxon>Immundisolibacter</taxon>
    </lineage>
</organism>
<dbReference type="OrthoDB" id="9804264at2"/>
<dbReference type="InterPro" id="IPR000653">
    <property type="entry name" value="DegT/StrS_aminotransferase"/>
</dbReference>
<dbReference type="RefSeq" id="WP_068802286.1">
    <property type="nucleotide sequence ID" value="NZ_CP014671.1"/>
</dbReference>
<dbReference type="AlphaFoldDB" id="A0A1B1YPQ7"/>
<gene>
    <name evidence="4" type="ORF">PG2T_00195</name>
</gene>
<comment type="similarity">
    <text evidence="2 3">Belongs to the DegT/DnrJ/EryC1 family.</text>
</comment>
<dbReference type="GO" id="GO:0000271">
    <property type="term" value="P:polysaccharide biosynthetic process"/>
    <property type="evidence" value="ECO:0007669"/>
    <property type="project" value="TreeGrafter"/>
</dbReference>
<dbReference type="PANTHER" id="PTHR30244:SF34">
    <property type="entry name" value="DTDP-4-AMINO-4,6-DIDEOXYGALACTOSE TRANSAMINASE"/>
    <property type="match status" value="1"/>
</dbReference>
<accession>A0A1B1YPQ7</accession>
<dbReference type="FunCoup" id="A0A1B1YPQ7">
    <property type="interactions" value="532"/>
</dbReference>
<evidence type="ECO:0000313" key="5">
    <source>
        <dbReference type="Proteomes" id="UP000092952"/>
    </source>
</evidence>
<dbReference type="InterPro" id="IPR015424">
    <property type="entry name" value="PyrdxlP-dep_Trfase"/>
</dbReference>
<dbReference type="SUPFAM" id="SSF53383">
    <property type="entry name" value="PLP-dependent transferases"/>
    <property type="match status" value="1"/>
</dbReference>
<keyword evidence="4" id="KW-0808">Transferase</keyword>
<keyword evidence="5" id="KW-1185">Reference proteome</keyword>
<dbReference type="PANTHER" id="PTHR30244">
    <property type="entry name" value="TRANSAMINASE"/>
    <property type="match status" value="1"/>
</dbReference>
<evidence type="ECO:0000256" key="3">
    <source>
        <dbReference type="RuleBase" id="RU004508"/>
    </source>
</evidence>
<evidence type="ECO:0000256" key="2">
    <source>
        <dbReference type="ARBA" id="ARBA00037999"/>
    </source>
</evidence>
<dbReference type="InterPro" id="IPR015422">
    <property type="entry name" value="PyrdxlP-dep_Trfase_small"/>
</dbReference>
<dbReference type="GO" id="GO:0030170">
    <property type="term" value="F:pyridoxal phosphate binding"/>
    <property type="evidence" value="ECO:0007669"/>
    <property type="project" value="TreeGrafter"/>
</dbReference>
<evidence type="ECO:0000256" key="1">
    <source>
        <dbReference type="ARBA" id="ARBA00022898"/>
    </source>
</evidence>
<sequence>MSDDCTILFSDPDVSTAELAAVDAVLRSPNLSDGPQVAAFEAEFAAYLGRRHAVAVASGRIGLLLALRSLGIGPGDEVIASAYGWRETAHAIALAGATPRFVDIDYWSGTLAPDKVAAAVTPATRAILAANTLGHPAAWEPLRALADQHGLRLIEDSSEAIGSRYQGRLVGSFGDLAVFDFSQPAALCCGSGGMLVTDDADLAAMVRRLRGRRPADRGNIVGSGVVPYAADLSEIQAALGRVQLERLPAILERRLQVEAYYRQHVLSFEGIKPPYQAPEVDQVHWFSYVVHLGTRFSRSSRDAIVEDLRTEDVESHPYCQPLHRQRAYLPAGTAAIKLFVTEKLADRAVALPFHGHLTEEQVAFVVATMKDASVNVGAGAAIY</sequence>
<dbReference type="KEGG" id="gbi:PG2T_00195"/>
<proteinExistence type="inferred from homology"/>
<dbReference type="Gene3D" id="3.40.640.10">
    <property type="entry name" value="Type I PLP-dependent aspartate aminotransferase-like (Major domain)"/>
    <property type="match status" value="1"/>
</dbReference>
<dbReference type="InterPro" id="IPR015421">
    <property type="entry name" value="PyrdxlP-dep_Trfase_major"/>
</dbReference>
<dbReference type="PIRSF" id="PIRSF000390">
    <property type="entry name" value="PLP_StrS"/>
    <property type="match status" value="1"/>
</dbReference>
<dbReference type="Proteomes" id="UP000092952">
    <property type="component" value="Chromosome"/>
</dbReference>
<evidence type="ECO:0000313" key="4">
    <source>
        <dbReference type="EMBL" id="ANX02771.1"/>
    </source>
</evidence>
<dbReference type="EMBL" id="CP014671">
    <property type="protein sequence ID" value="ANX02771.1"/>
    <property type="molecule type" value="Genomic_DNA"/>
</dbReference>
<dbReference type="Pfam" id="PF01041">
    <property type="entry name" value="DegT_DnrJ_EryC1"/>
    <property type="match status" value="1"/>
</dbReference>
<dbReference type="InParanoid" id="A0A1B1YPQ7"/>
<keyword evidence="4" id="KW-0032">Aminotransferase</keyword>
<protein>
    <submittedName>
        <fullName evidence="4">Aminotransferase DegT</fullName>
    </submittedName>
</protein>
<name>A0A1B1YPQ7_9GAMM</name>
<dbReference type="CDD" id="cd00616">
    <property type="entry name" value="AHBA_syn"/>
    <property type="match status" value="1"/>
</dbReference>
<keyword evidence="1 3" id="KW-0663">Pyridoxal phosphate</keyword>